<evidence type="ECO:0000313" key="2">
    <source>
        <dbReference type="EMBL" id="GFU02803.1"/>
    </source>
</evidence>
<feature type="compositionally biased region" description="Basic residues" evidence="1">
    <location>
        <begin position="32"/>
        <end position="45"/>
    </location>
</feature>
<dbReference type="EMBL" id="BMAW01027575">
    <property type="protein sequence ID" value="GFU02803.1"/>
    <property type="molecule type" value="Genomic_DNA"/>
</dbReference>
<proteinExistence type="predicted"/>
<evidence type="ECO:0000313" key="3">
    <source>
        <dbReference type="Proteomes" id="UP000887013"/>
    </source>
</evidence>
<keyword evidence="3" id="KW-1185">Reference proteome</keyword>
<sequence>MKGHLSYIGHTSLLSARPYLKGWTQSREHAQNRGKHLTLRGRTGHHLLDPEDQDNDFAKRSAEVIRERAKGHPFARSGSRCSFSCWMRGH</sequence>
<feature type="region of interest" description="Disordered" evidence="1">
    <location>
        <begin position="25"/>
        <end position="56"/>
    </location>
</feature>
<evidence type="ECO:0000256" key="1">
    <source>
        <dbReference type="SAM" id="MobiDB-lite"/>
    </source>
</evidence>
<dbReference type="AlphaFoldDB" id="A0A8X6Q9K6"/>
<gene>
    <name evidence="2" type="ORF">NPIL_35401</name>
</gene>
<protein>
    <submittedName>
        <fullName evidence="2">Uncharacterized protein</fullName>
    </submittedName>
</protein>
<reference evidence="2" key="1">
    <citation type="submission" date="2020-08" db="EMBL/GenBank/DDBJ databases">
        <title>Multicomponent nature underlies the extraordinary mechanical properties of spider dragline silk.</title>
        <authorList>
            <person name="Kono N."/>
            <person name="Nakamura H."/>
            <person name="Mori M."/>
            <person name="Yoshida Y."/>
            <person name="Ohtoshi R."/>
            <person name="Malay A.D."/>
            <person name="Moran D.A.P."/>
            <person name="Tomita M."/>
            <person name="Numata K."/>
            <person name="Arakawa K."/>
        </authorList>
    </citation>
    <scope>NUCLEOTIDE SEQUENCE</scope>
</reference>
<accession>A0A8X6Q9K6</accession>
<comment type="caution">
    <text evidence="2">The sequence shown here is derived from an EMBL/GenBank/DDBJ whole genome shotgun (WGS) entry which is preliminary data.</text>
</comment>
<name>A0A8X6Q9K6_NEPPI</name>
<dbReference type="Proteomes" id="UP000887013">
    <property type="component" value="Unassembled WGS sequence"/>
</dbReference>
<organism evidence="2 3">
    <name type="scientific">Nephila pilipes</name>
    <name type="common">Giant wood spider</name>
    <name type="synonym">Nephila maculata</name>
    <dbReference type="NCBI Taxonomy" id="299642"/>
    <lineage>
        <taxon>Eukaryota</taxon>
        <taxon>Metazoa</taxon>
        <taxon>Ecdysozoa</taxon>
        <taxon>Arthropoda</taxon>
        <taxon>Chelicerata</taxon>
        <taxon>Arachnida</taxon>
        <taxon>Araneae</taxon>
        <taxon>Araneomorphae</taxon>
        <taxon>Entelegynae</taxon>
        <taxon>Araneoidea</taxon>
        <taxon>Nephilidae</taxon>
        <taxon>Nephila</taxon>
    </lineage>
</organism>